<proteinExistence type="predicted"/>
<evidence type="ECO:0000313" key="2">
    <source>
        <dbReference type="EMBL" id="EAU85003.2"/>
    </source>
</evidence>
<keyword evidence="3" id="KW-1185">Reference proteome</keyword>
<feature type="region of interest" description="Disordered" evidence="1">
    <location>
        <begin position="370"/>
        <end position="429"/>
    </location>
</feature>
<evidence type="ECO:0000313" key="3">
    <source>
        <dbReference type="Proteomes" id="UP000001861"/>
    </source>
</evidence>
<feature type="region of interest" description="Disordered" evidence="1">
    <location>
        <begin position="529"/>
        <end position="579"/>
    </location>
</feature>
<dbReference type="HOGENOM" id="CLU_275949_0_0_1"/>
<organism evidence="2 3">
    <name type="scientific">Coprinopsis cinerea (strain Okayama-7 / 130 / ATCC MYA-4618 / FGSC 9003)</name>
    <name type="common">Inky cap fungus</name>
    <name type="synonym">Hormographiella aspergillata</name>
    <dbReference type="NCBI Taxonomy" id="240176"/>
    <lineage>
        <taxon>Eukaryota</taxon>
        <taxon>Fungi</taxon>
        <taxon>Dikarya</taxon>
        <taxon>Basidiomycota</taxon>
        <taxon>Agaricomycotina</taxon>
        <taxon>Agaricomycetes</taxon>
        <taxon>Agaricomycetidae</taxon>
        <taxon>Agaricales</taxon>
        <taxon>Agaricineae</taxon>
        <taxon>Psathyrellaceae</taxon>
        <taxon>Coprinopsis</taxon>
    </lineage>
</organism>
<feature type="compositionally biased region" description="Polar residues" evidence="1">
    <location>
        <begin position="392"/>
        <end position="405"/>
    </location>
</feature>
<accession>A8NVZ3</accession>
<feature type="compositionally biased region" description="Basic and acidic residues" evidence="1">
    <location>
        <begin position="548"/>
        <end position="562"/>
    </location>
</feature>
<dbReference type="EMBL" id="AACS02000004">
    <property type="protein sequence ID" value="EAU85003.2"/>
    <property type="molecule type" value="Genomic_DNA"/>
</dbReference>
<feature type="compositionally biased region" description="Acidic residues" evidence="1">
    <location>
        <begin position="705"/>
        <end position="728"/>
    </location>
</feature>
<feature type="compositionally biased region" description="Low complexity" evidence="1">
    <location>
        <begin position="412"/>
        <end position="426"/>
    </location>
</feature>
<name>A8NVZ3_COPC7</name>
<feature type="region of interest" description="Disordered" evidence="1">
    <location>
        <begin position="598"/>
        <end position="731"/>
    </location>
</feature>
<dbReference type="RefSeq" id="XP_001836786.2">
    <property type="nucleotide sequence ID" value="XM_001836734.2"/>
</dbReference>
<dbReference type="Proteomes" id="UP000001861">
    <property type="component" value="Unassembled WGS sequence"/>
</dbReference>
<comment type="caution">
    <text evidence="2">The sequence shown here is derived from an EMBL/GenBank/DDBJ whole genome shotgun (WGS) entry which is preliminary data.</text>
</comment>
<reference evidence="2 3" key="1">
    <citation type="journal article" date="2010" name="Proc. Natl. Acad. Sci. U.S.A.">
        <title>Insights into evolution of multicellular fungi from the assembled chromosomes of the mushroom Coprinopsis cinerea (Coprinus cinereus).</title>
        <authorList>
            <person name="Stajich J.E."/>
            <person name="Wilke S.K."/>
            <person name="Ahren D."/>
            <person name="Au C.H."/>
            <person name="Birren B.W."/>
            <person name="Borodovsky M."/>
            <person name="Burns C."/>
            <person name="Canback B."/>
            <person name="Casselton L.A."/>
            <person name="Cheng C.K."/>
            <person name="Deng J."/>
            <person name="Dietrich F.S."/>
            <person name="Fargo D.C."/>
            <person name="Farman M.L."/>
            <person name="Gathman A.C."/>
            <person name="Goldberg J."/>
            <person name="Guigo R."/>
            <person name="Hoegger P.J."/>
            <person name="Hooker J.B."/>
            <person name="Huggins A."/>
            <person name="James T.Y."/>
            <person name="Kamada T."/>
            <person name="Kilaru S."/>
            <person name="Kodira C."/>
            <person name="Kues U."/>
            <person name="Kupfer D."/>
            <person name="Kwan H.S."/>
            <person name="Lomsadze A."/>
            <person name="Li W."/>
            <person name="Lilly W.W."/>
            <person name="Ma L.J."/>
            <person name="Mackey A.J."/>
            <person name="Manning G."/>
            <person name="Martin F."/>
            <person name="Muraguchi H."/>
            <person name="Natvig D.O."/>
            <person name="Palmerini H."/>
            <person name="Ramesh M.A."/>
            <person name="Rehmeyer C.J."/>
            <person name="Roe B.A."/>
            <person name="Shenoy N."/>
            <person name="Stanke M."/>
            <person name="Ter-Hovhannisyan V."/>
            <person name="Tunlid A."/>
            <person name="Velagapudi R."/>
            <person name="Vision T.J."/>
            <person name="Zeng Q."/>
            <person name="Zolan M.E."/>
            <person name="Pukkila P.J."/>
        </authorList>
    </citation>
    <scope>NUCLEOTIDE SEQUENCE [LARGE SCALE GENOMIC DNA]</scope>
    <source>
        <strain evidence="3">Okayama-7 / 130 / ATCC MYA-4618 / FGSC 9003</strain>
    </source>
</reference>
<dbReference type="KEGG" id="cci:CC1G_04099"/>
<sequence>MANDNHRVSMPHQTATSSEHRTGVRLRRGMAASDECFKGESEMESSPWVQADDIISSFTVDCLSPFAAALGGLLLLAKSTHASMLRSEPFSLIDLHIAVVQDFFPYPMATRWNVGVRDKVLAWLCETSVVKICEPQTVTLRICLTASSVAIMEALLASSALNTSKGSPAWRREIEVLALAMESYLHMDTEGPVDMVALEDCKDMASATFDLLVFSSPSTASLWAITDHFLPTQVREIYRETVRLTLALAGSRRPYSESDSELFQGVEGYLSDAANVEVRFRHLRSSVIVLFELCFWFERTIACKAAQPMRFLVADMASSLESLRRLDTYDEPISSISLTTACRTSRYAYTERTRPFKQFHGDIMAREADDMDMDNVGGGSAGNAGATNTGGDSSAPQSVSATNGASVDVEARSASTAPPAGASTSSEVPAAFTSGSQAVPVASTSGSQAVPVASTSGSQAVPVASTSGYQAMAGSSTQSGSAGQSTWTTRNPFAETWHQLSTPGIAGSFPVDDLRRAAKARVVKPDGAYFPIRPTQVPAGSKPSGLGRKRDIDDDGEPKGQHSEATSQPRTTKDTNPSRLRKAMHRLVKEGFQGFFRKVDPAIDTPDPAPPRKRQRIDEDDKESKPTSSKAEGTILTPDKGQSMESNQGGLPPLRNATVPPPPALADKGKGKDTATSKGKGNTSSSSSKGKEKGKGKAKAQGSDAEYEGEEEWDGVDDEHEDEEEVEGEAPNVEKARIQISTLPRNLPVTPASAVPEPQGESSSDMFGALHEFLSFRMAGVDDLVARRIKDIEASTSAANQAFQEKVNHRIEEIEILASGSVSRKRRIKRGQPADILANHPLRVQFAERIRSFFDDHLLKVDARVAILSAAETSNMVKSKLGRALLQFRPLTEEEWQAYEDNAPSAIKVDANNFRLDFSRSRRAEFNREALHVAAEAFIEAAHSGYLWGDTTSPAIPSELLKYEVVAYAIDNHAEYLWSVYSEATRDDSVAREKARLTRASRTSRKASLHAHRLDTALADPEYRRFAPLIKRIGVQGMSDDETDDEDPDSFIRVSLPWRAERLTQILWALDERYEEHLRSSVGKTNRRRGPLPRARRLSQKVNLKAVPPRKLPKNLYNSDWLQLLKPHQRKRVAPEDATYNFQTGKVVKKKNAQT</sequence>
<dbReference type="STRING" id="240176.A8NVZ3"/>
<protein>
    <submittedName>
        <fullName evidence="2">Uncharacterized protein</fullName>
    </submittedName>
</protein>
<dbReference type="OrthoDB" id="3257007at2759"/>
<feature type="compositionally biased region" description="Basic and acidic residues" evidence="1">
    <location>
        <begin position="616"/>
        <end position="625"/>
    </location>
</feature>
<feature type="compositionally biased region" description="Polar residues" evidence="1">
    <location>
        <begin position="563"/>
        <end position="578"/>
    </location>
</feature>
<dbReference type="GeneID" id="6013338"/>
<dbReference type="InParanoid" id="A8NVZ3"/>
<dbReference type="AlphaFoldDB" id="A8NVZ3"/>
<feature type="compositionally biased region" description="Low complexity" evidence="1">
    <location>
        <begin position="676"/>
        <end position="688"/>
    </location>
</feature>
<dbReference type="VEuPathDB" id="FungiDB:CC1G_04099"/>
<feature type="region of interest" description="Disordered" evidence="1">
    <location>
        <begin position="1"/>
        <end position="23"/>
    </location>
</feature>
<gene>
    <name evidence="2" type="ORF">CC1G_04099</name>
</gene>
<evidence type="ECO:0000256" key="1">
    <source>
        <dbReference type="SAM" id="MobiDB-lite"/>
    </source>
</evidence>